<reference evidence="4" key="1">
    <citation type="submission" date="2023-02" db="EMBL/GenBank/DDBJ databases">
        <title>Identification and recombinant expression of a fungal hydrolase from Papiliotrema laurentii that hydrolyzes apple cutin and clears colloidal polyester polyurethane.</title>
        <authorList>
            <consortium name="DOE Joint Genome Institute"/>
            <person name="Roman V.A."/>
            <person name="Bojanowski C."/>
            <person name="Crable B.R."/>
            <person name="Wagner D.N."/>
            <person name="Hung C.S."/>
            <person name="Nadeau L.J."/>
            <person name="Schratz L."/>
            <person name="Haridas S."/>
            <person name="Pangilinan J."/>
            <person name="Lipzen A."/>
            <person name="Na H."/>
            <person name="Yan M."/>
            <person name="Ng V."/>
            <person name="Grigoriev I.V."/>
            <person name="Spatafora J.W."/>
            <person name="Barlow D."/>
            <person name="Biffinger J."/>
            <person name="Kelley-Loughnane N."/>
            <person name="Varaljay V.A."/>
            <person name="Crookes-Goodson W.J."/>
        </authorList>
    </citation>
    <scope>NUCLEOTIDE SEQUENCE</scope>
    <source>
        <strain evidence="4">5307AH</strain>
    </source>
</reference>
<keyword evidence="4" id="KW-0418">Kinase</keyword>
<dbReference type="SUPFAM" id="SSF56112">
    <property type="entry name" value="Protein kinase-like (PK-like)"/>
    <property type="match status" value="1"/>
</dbReference>
<proteinExistence type="predicted"/>
<dbReference type="EMBL" id="JAODAN010000009">
    <property type="protein sequence ID" value="KAK1922307.1"/>
    <property type="molecule type" value="Genomic_DNA"/>
</dbReference>
<protein>
    <submittedName>
        <fullName evidence="4">Kinase-like domain-containing protein</fullName>
    </submittedName>
</protein>
<feature type="domain" description="Protein kinase" evidence="3">
    <location>
        <begin position="1"/>
        <end position="277"/>
    </location>
</feature>
<dbReference type="Proteomes" id="UP001182556">
    <property type="component" value="Unassembled WGS sequence"/>
</dbReference>
<dbReference type="InterPro" id="IPR050108">
    <property type="entry name" value="CDK"/>
</dbReference>
<sequence>MRVTRLSSGVYADILIVPREADLPLDPLPPLPTPVLVHKVVRAPANGKDESRIPHDILLEATLLSALSHPHGIAHRDINPANIMLDWQGVVKLIDLSTAYAPALAGEETPMVCQVGTGVYRAPELLFGPARYDPSKIDLWALGCVLAEFLLLPVSGEKDHAEDMFDPLEDESDVDSPECSVQTRATLFTASFGDIGLAASIFRIRGSPQYTWPEFTDLPDSSKVCFEDCPPRPITAALSLLRSLASHRELGDLLDKLLALSRSHRPSAAELLDHPLFDTPILVPPSYPPSSRTTTNIDDLAYHDIFAECLAQAAEEIQNRMAT</sequence>
<dbReference type="GO" id="GO:0005634">
    <property type="term" value="C:nucleus"/>
    <property type="evidence" value="ECO:0007669"/>
    <property type="project" value="TreeGrafter"/>
</dbReference>
<evidence type="ECO:0000256" key="1">
    <source>
        <dbReference type="ARBA" id="ARBA00022741"/>
    </source>
</evidence>
<dbReference type="SMART" id="SM00220">
    <property type="entry name" value="S_TKc"/>
    <property type="match status" value="1"/>
</dbReference>
<keyword evidence="1" id="KW-0547">Nucleotide-binding</keyword>
<dbReference type="Gene3D" id="1.10.510.10">
    <property type="entry name" value="Transferase(Phosphotransferase) domain 1"/>
    <property type="match status" value="1"/>
</dbReference>
<dbReference type="GO" id="GO:0004674">
    <property type="term" value="F:protein serine/threonine kinase activity"/>
    <property type="evidence" value="ECO:0007669"/>
    <property type="project" value="TreeGrafter"/>
</dbReference>
<accession>A0AAD9CUE6</accession>
<dbReference type="PANTHER" id="PTHR24056:SF508">
    <property type="entry name" value="CYCLIN-DEPENDENT KINASE 10"/>
    <property type="match status" value="1"/>
</dbReference>
<evidence type="ECO:0000259" key="3">
    <source>
        <dbReference type="PROSITE" id="PS50011"/>
    </source>
</evidence>
<keyword evidence="4" id="KW-0808">Transferase</keyword>
<keyword evidence="5" id="KW-1185">Reference proteome</keyword>
<dbReference type="GO" id="GO:0007346">
    <property type="term" value="P:regulation of mitotic cell cycle"/>
    <property type="evidence" value="ECO:0007669"/>
    <property type="project" value="TreeGrafter"/>
</dbReference>
<keyword evidence="2" id="KW-0067">ATP-binding</keyword>
<dbReference type="InterPro" id="IPR011009">
    <property type="entry name" value="Kinase-like_dom_sf"/>
</dbReference>
<dbReference type="InterPro" id="IPR000719">
    <property type="entry name" value="Prot_kinase_dom"/>
</dbReference>
<dbReference type="PROSITE" id="PS50011">
    <property type="entry name" value="PROTEIN_KINASE_DOM"/>
    <property type="match status" value="1"/>
</dbReference>
<evidence type="ECO:0000256" key="2">
    <source>
        <dbReference type="ARBA" id="ARBA00022840"/>
    </source>
</evidence>
<evidence type="ECO:0000313" key="5">
    <source>
        <dbReference type="Proteomes" id="UP001182556"/>
    </source>
</evidence>
<dbReference type="GO" id="GO:0005524">
    <property type="term" value="F:ATP binding"/>
    <property type="evidence" value="ECO:0007669"/>
    <property type="project" value="UniProtKB-KW"/>
</dbReference>
<gene>
    <name evidence="4" type="ORF">DB88DRAFT_512731</name>
</gene>
<dbReference type="AlphaFoldDB" id="A0AAD9CUE6"/>
<comment type="caution">
    <text evidence="4">The sequence shown here is derived from an EMBL/GenBank/DDBJ whole genome shotgun (WGS) entry which is preliminary data.</text>
</comment>
<dbReference type="PANTHER" id="PTHR24056">
    <property type="entry name" value="CELL DIVISION PROTEIN KINASE"/>
    <property type="match status" value="1"/>
</dbReference>
<dbReference type="Pfam" id="PF00069">
    <property type="entry name" value="Pkinase"/>
    <property type="match status" value="1"/>
</dbReference>
<evidence type="ECO:0000313" key="4">
    <source>
        <dbReference type="EMBL" id="KAK1922307.1"/>
    </source>
</evidence>
<name>A0AAD9CUE6_PAPLA</name>
<organism evidence="4 5">
    <name type="scientific">Papiliotrema laurentii</name>
    <name type="common">Cryptococcus laurentii</name>
    <dbReference type="NCBI Taxonomy" id="5418"/>
    <lineage>
        <taxon>Eukaryota</taxon>
        <taxon>Fungi</taxon>
        <taxon>Dikarya</taxon>
        <taxon>Basidiomycota</taxon>
        <taxon>Agaricomycotina</taxon>
        <taxon>Tremellomycetes</taxon>
        <taxon>Tremellales</taxon>
        <taxon>Rhynchogastremaceae</taxon>
        <taxon>Papiliotrema</taxon>
    </lineage>
</organism>